<dbReference type="AlphaFoldDB" id="W1XSJ0"/>
<dbReference type="EMBL" id="AZMM01012210">
    <property type="protein sequence ID" value="ETJ33328.1"/>
    <property type="molecule type" value="Genomic_DNA"/>
</dbReference>
<feature type="non-terminal residue" evidence="1">
    <location>
        <position position="1"/>
    </location>
</feature>
<proteinExistence type="predicted"/>
<name>W1XSJ0_9ZZZZ</name>
<gene>
    <name evidence="1" type="ORF">Q604_UNBC12210G0001</name>
</gene>
<sequence length="27" mass="3212">EPIIERYIEEEGTDKVCEMLVPIYEVN</sequence>
<protein>
    <submittedName>
        <fullName evidence="1">Uncharacterized protein</fullName>
    </submittedName>
</protein>
<comment type="caution">
    <text evidence="1">The sequence shown here is derived from an EMBL/GenBank/DDBJ whole genome shotgun (WGS) entry which is preliminary data.</text>
</comment>
<reference evidence="1" key="1">
    <citation type="submission" date="2013-12" db="EMBL/GenBank/DDBJ databases">
        <title>A Varibaculum cambriense genome reconstructed from a premature infant gut community with otherwise low bacterial novelty that shifts toward anaerobic metabolism during the third week of life.</title>
        <authorList>
            <person name="Brown C.T."/>
            <person name="Sharon I."/>
            <person name="Thomas B.C."/>
            <person name="Castelle C.J."/>
            <person name="Morowitz M.J."/>
            <person name="Banfield J.F."/>
        </authorList>
    </citation>
    <scope>NUCLEOTIDE SEQUENCE</scope>
</reference>
<accession>W1XSJ0</accession>
<organism evidence="1">
    <name type="scientific">human gut metagenome</name>
    <dbReference type="NCBI Taxonomy" id="408170"/>
    <lineage>
        <taxon>unclassified sequences</taxon>
        <taxon>metagenomes</taxon>
        <taxon>organismal metagenomes</taxon>
    </lineage>
</organism>
<evidence type="ECO:0000313" key="1">
    <source>
        <dbReference type="EMBL" id="ETJ33328.1"/>
    </source>
</evidence>